<dbReference type="OrthoDB" id="8756031at2"/>
<dbReference type="AlphaFoldDB" id="A0A4Z0BFS9"/>
<organism evidence="1 2">
    <name type="scientific">Ramlibacter humi</name>
    <dbReference type="NCBI Taxonomy" id="2530451"/>
    <lineage>
        <taxon>Bacteria</taxon>
        <taxon>Pseudomonadati</taxon>
        <taxon>Pseudomonadota</taxon>
        <taxon>Betaproteobacteria</taxon>
        <taxon>Burkholderiales</taxon>
        <taxon>Comamonadaceae</taxon>
        <taxon>Ramlibacter</taxon>
    </lineage>
</organism>
<protein>
    <submittedName>
        <fullName evidence="1">Uncharacterized protein</fullName>
    </submittedName>
</protein>
<reference evidence="1 2" key="1">
    <citation type="submission" date="2019-03" db="EMBL/GenBank/DDBJ databases">
        <title>Ramlibacter sp. 18x22-1, whole genome shotgun sequence.</title>
        <authorList>
            <person name="Zhang X."/>
            <person name="Feng G."/>
            <person name="Zhu H."/>
        </authorList>
    </citation>
    <scope>NUCLEOTIDE SEQUENCE [LARGE SCALE GENOMIC DNA]</scope>
    <source>
        <strain evidence="1 2">18x22-1</strain>
    </source>
</reference>
<evidence type="ECO:0000313" key="1">
    <source>
        <dbReference type="EMBL" id="TFY96718.1"/>
    </source>
</evidence>
<name>A0A4Z0BFS9_9BURK</name>
<keyword evidence="2" id="KW-1185">Reference proteome</keyword>
<dbReference type="Proteomes" id="UP000297839">
    <property type="component" value="Unassembled WGS sequence"/>
</dbReference>
<gene>
    <name evidence="1" type="ORF">EZ216_20150</name>
</gene>
<evidence type="ECO:0000313" key="2">
    <source>
        <dbReference type="Proteomes" id="UP000297839"/>
    </source>
</evidence>
<sequence length="247" mass="27963">MPGVNVKSAGKESVEKSYRRMVRGMDLFERERARLSPQGQLRFKVLPRKPGVNLDRLDLYVLGKTVEQPVDVAPDRTFTLPRLPKALDENALVSPDRRALSMTWRAEVRTPGLPPDTRRLGDMRLECHVGMEAGLVSNSPNFFTQIFSAISDTPAYCEEAGNRYLFFADRPVFGVTLVSGGRRERLPMNRLYAAALDEPSLKNELPYCDCEVLLDRAHYLPLADRSWPDDTLVVYDYMETPDAAARQ</sequence>
<dbReference type="EMBL" id="SMLK01000010">
    <property type="protein sequence ID" value="TFY96718.1"/>
    <property type="molecule type" value="Genomic_DNA"/>
</dbReference>
<comment type="caution">
    <text evidence="1">The sequence shown here is derived from an EMBL/GenBank/DDBJ whole genome shotgun (WGS) entry which is preliminary data.</text>
</comment>
<proteinExistence type="predicted"/>
<accession>A0A4Z0BFS9</accession>